<dbReference type="PANTHER" id="PTHR35814">
    <property type="match status" value="1"/>
</dbReference>
<evidence type="ECO:0000313" key="6">
    <source>
        <dbReference type="EMBL" id="MBB3173102.1"/>
    </source>
</evidence>
<proteinExistence type="predicted"/>
<keyword evidence="3 5" id="KW-1133">Transmembrane helix</keyword>
<feature type="transmembrane region" description="Helical" evidence="5">
    <location>
        <begin position="112"/>
        <end position="132"/>
    </location>
</feature>
<name>A0A839V0D7_9PROT</name>
<dbReference type="Proteomes" id="UP000565205">
    <property type="component" value="Unassembled WGS sequence"/>
</dbReference>
<evidence type="ECO:0000313" key="9">
    <source>
        <dbReference type="Proteomes" id="UP000565205"/>
    </source>
</evidence>
<keyword evidence="4 5" id="KW-0472">Membrane</keyword>
<dbReference type="EMBL" id="JABXXQ010000403">
    <property type="protein sequence ID" value="NVN31530.1"/>
    <property type="molecule type" value="Genomic_DNA"/>
</dbReference>
<sequence>MSYPSVTAFYACLFGLVLAALSIRVIAGRVQGGVIHGDGGQAVLQRCIRAHANFVEYVPLVLGLAALLEMHGATAATMHALLAPLLVARLAHPFGMQAPLNSKRQYGLRGGSVIVTLLVLVAVCVLLGVRLLGG</sequence>
<dbReference type="InterPro" id="IPR023352">
    <property type="entry name" value="MAPEG-like_dom_sf"/>
</dbReference>
<dbReference type="SUPFAM" id="SSF161084">
    <property type="entry name" value="MAPEG domain-like"/>
    <property type="match status" value="1"/>
</dbReference>
<protein>
    <submittedName>
        <fullName evidence="7">MAPEG family protein</fullName>
    </submittedName>
</protein>
<keyword evidence="2 5" id="KW-0812">Transmembrane</keyword>
<dbReference type="Pfam" id="PF01124">
    <property type="entry name" value="MAPEG"/>
    <property type="match status" value="1"/>
</dbReference>
<dbReference type="RefSeq" id="WP_176625908.1">
    <property type="nucleotide sequence ID" value="NZ_JABXXQ010000403.1"/>
</dbReference>
<accession>A0A839V0D7</accession>
<gene>
    <name evidence="6" type="ORF">FHR90_000920</name>
    <name evidence="7" type="ORF">HUK83_14475</name>
</gene>
<feature type="transmembrane region" description="Helical" evidence="5">
    <location>
        <begin position="6"/>
        <end position="27"/>
    </location>
</feature>
<dbReference type="PANTHER" id="PTHR35814:SF1">
    <property type="entry name" value="GLUTATHIONE S-TRANSFERASE-RELATED"/>
    <property type="match status" value="1"/>
</dbReference>
<evidence type="ECO:0000256" key="5">
    <source>
        <dbReference type="SAM" id="Phobius"/>
    </source>
</evidence>
<dbReference type="Proteomes" id="UP000557688">
    <property type="component" value="Unassembled WGS sequence"/>
</dbReference>
<evidence type="ECO:0000313" key="8">
    <source>
        <dbReference type="Proteomes" id="UP000557688"/>
    </source>
</evidence>
<comment type="caution">
    <text evidence="6">The sequence shown here is derived from an EMBL/GenBank/DDBJ whole genome shotgun (WGS) entry which is preliminary data.</text>
</comment>
<reference evidence="6 8" key="2">
    <citation type="submission" date="2020-08" db="EMBL/GenBank/DDBJ databases">
        <title>Genomic Encyclopedia of Type Strains, Phase III (KMG-III): the genomes of soil and plant-associated and newly described type strains.</title>
        <authorList>
            <person name="Whitman W."/>
        </authorList>
    </citation>
    <scope>NUCLEOTIDE SEQUENCE [LARGE SCALE GENOMIC DNA]</scope>
    <source>
        <strain evidence="6 8">CECT 8088</strain>
    </source>
</reference>
<dbReference type="Gene3D" id="1.20.120.550">
    <property type="entry name" value="Membrane associated eicosanoid/glutathione metabolism-like domain"/>
    <property type="match status" value="1"/>
</dbReference>
<dbReference type="GO" id="GO:0016020">
    <property type="term" value="C:membrane"/>
    <property type="evidence" value="ECO:0007669"/>
    <property type="project" value="UniProtKB-SubCell"/>
</dbReference>
<evidence type="ECO:0000256" key="2">
    <source>
        <dbReference type="ARBA" id="ARBA00022692"/>
    </source>
</evidence>
<evidence type="ECO:0000256" key="4">
    <source>
        <dbReference type="ARBA" id="ARBA00023136"/>
    </source>
</evidence>
<dbReference type="InterPro" id="IPR001129">
    <property type="entry name" value="Membr-assoc_MAPEG"/>
</dbReference>
<evidence type="ECO:0000256" key="3">
    <source>
        <dbReference type="ARBA" id="ARBA00022989"/>
    </source>
</evidence>
<reference evidence="7 9" key="1">
    <citation type="submission" date="2020-06" db="EMBL/GenBank/DDBJ databases">
        <title>Description of novel acetic acid bacteria.</title>
        <authorList>
            <person name="Sombolestani A."/>
        </authorList>
    </citation>
    <scope>NUCLEOTIDE SEQUENCE [LARGE SCALE GENOMIC DNA]</scope>
    <source>
        <strain evidence="7 9">LMG 26838</strain>
    </source>
</reference>
<dbReference type="AlphaFoldDB" id="A0A839V0D7"/>
<evidence type="ECO:0000256" key="1">
    <source>
        <dbReference type="ARBA" id="ARBA00004370"/>
    </source>
</evidence>
<evidence type="ECO:0000313" key="7">
    <source>
        <dbReference type="EMBL" id="NVN31530.1"/>
    </source>
</evidence>
<organism evidence="6 8">
    <name type="scientific">Endobacter medicaginis</name>
    <dbReference type="NCBI Taxonomy" id="1181271"/>
    <lineage>
        <taxon>Bacteria</taxon>
        <taxon>Pseudomonadati</taxon>
        <taxon>Pseudomonadota</taxon>
        <taxon>Alphaproteobacteria</taxon>
        <taxon>Acetobacterales</taxon>
        <taxon>Acetobacteraceae</taxon>
        <taxon>Endobacter</taxon>
    </lineage>
</organism>
<comment type="subcellular location">
    <subcellularLocation>
        <location evidence="1">Membrane</location>
    </subcellularLocation>
</comment>
<dbReference type="EMBL" id="JACHXV010000003">
    <property type="protein sequence ID" value="MBB3173102.1"/>
    <property type="molecule type" value="Genomic_DNA"/>
</dbReference>
<keyword evidence="8" id="KW-1185">Reference proteome</keyword>